<dbReference type="Proteomes" id="UP001082899">
    <property type="component" value="Unassembled WGS sequence"/>
</dbReference>
<feature type="domain" description="BD-FAE-like" evidence="3">
    <location>
        <begin position="80"/>
        <end position="257"/>
    </location>
</feature>
<dbReference type="EMBL" id="JAPMXC010000001">
    <property type="protein sequence ID" value="MCY0385921.1"/>
    <property type="molecule type" value="Genomic_DNA"/>
</dbReference>
<evidence type="ECO:0000313" key="4">
    <source>
        <dbReference type="EMBL" id="MCY0385921.1"/>
    </source>
</evidence>
<reference evidence="4" key="1">
    <citation type="submission" date="2022-11" db="EMBL/GenBank/DDBJ databases">
        <title>Robbsia betulipollinis sp. nov., isolated from pollen of birch (Betula pendula).</title>
        <authorList>
            <person name="Shi H."/>
            <person name="Ambika Manirajan B."/>
            <person name="Ratering S."/>
            <person name="Geissler-Plaum R."/>
            <person name="Schnell S."/>
        </authorList>
    </citation>
    <scope>NUCLEOTIDE SEQUENCE</scope>
    <source>
        <strain evidence="4">Bb-Pol-6</strain>
    </source>
</reference>
<dbReference type="Pfam" id="PF20434">
    <property type="entry name" value="BD-FAE"/>
    <property type="match status" value="1"/>
</dbReference>
<evidence type="ECO:0000256" key="2">
    <source>
        <dbReference type="SAM" id="SignalP"/>
    </source>
</evidence>
<evidence type="ECO:0000313" key="5">
    <source>
        <dbReference type="Proteomes" id="UP001082899"/>
    </source>
</evidence>
<accession>A0ABT3ZHB3</accession>
<dbReference type="RefSeq" id="WP_267845071.1">
    <property type="nucleotide sequence ID" value="NZ_JAPMXC010000001.1"/>
</dbReference>
<dbReference type="InterPro" id="IPR029058">
    <property type="entry name" value="AB_hydrolase_fold"/>
</dbReference>
<comment type="caution">
    <text evidence="4">The sequence shown here is derived from an EMBL/GenBank/DDBJ whole genome shotgun (WGS) entry which is preliminary data.</text>
</comment>
<protein>
    <submittedName>
        <fullName evidence="4">Alpha/beta hydrolase</fullName>
    </submittedName>
</protein>
<dbReference type="PANTHER" id="PTHR48081">
    <property type="entry name" value="AB HYDROLASE SUPERFAMILY PROTEIN C4A8.06C"/>
    <property type="match status" value="1"/>
</dbReference>
<dbReference type="SUPFAM" id="SSF53474">
    <property type="entry name" value="alpha/beta-Hydrolases"/>
    <property type="match status" value="1"/>
</dbReference>
<evidence type="ECO:0000256" key="1">
    <source>
        <dbReference type="ARBA" id="ARBA00022801"/>
    </source>
</evidence>
<feature type="signal peptide" evidence="2">
    <location>
        <begin position="1"/>
        <end position="21"/>
    </location>
</feature>
<dbReference type="InterPro" id="IPR050300">
    <property type="entry name" value="GDXG_lipolytic_enzyme"/>
</dbReference>
<dbReference type="GO" id="GO:0016787">
    <property type="term" value="F:hydrolase activity"/>
    <property type="evidence" value="ECO:0007669"/>
    <property type="project" value="UniProtKB-KW"/>
</dbReference>
<proteinExistence type="predicted"/>
<organism evidence="4 5">
    <name type="scientific">Robbsia betulipollinis</name>
    <dbReference type="NCBI Taxonomy" id="2981849"/>
    <lineage>
        <taxon>Bacteria</taxon>
        <taxon>Pseudomonadati</taxon>
        <taxon>Pseudomonadota</taxon>
        <taxon>Betaproteobacteria</taxon>
        <taxon>Burkholderiales</taxon>
        <taxon>Burkholderiaceae</taxon>
        <taxon>Robbsia</taxon>
    </lineage>
</organism>
<sequence>MWKKILSGSAILLGTMHGAMAADAFLTKSNAQCENPAPAAMRDEEVASFYRLQVLGAASMDGVTRIYYGKGLDQYGDLRLPRGAGPFPLAIVVHGGAWLASVNADYTAPLAKRLADAGIATWNIEYSRIGSGGEWPGSFKSVAAAADFVRVLARQYPIDLQRVITVGHSSGGHYALWLAARHNLKADSPLYDADPLPLRGVVSLDGTPDLAAFAALPRGRRIIPTLLGADTDAQWQQRYAETSPVDLVPLGVPQYFLTENSDRLASILSYIHKSQAAGDAVTYDIACPPNHFTTVDVAQPTMANAIVAASRRLLNGGK</sequence>
<keyword evidence="1 4" id="KW-0378">Hydrolase</keyword>
<dbReference type="PANTHER" id="PTHR48081:SF33">
    <property type="entry name" value="KYNURENINE FORMAMIDASE"/>
    <property type="match status" value="1"/>
</dbReference>
<keyword evidence="5" id="KW-1185">Reference proteome</keyword>
<evidence type="ECO:0000259" key="3">
    <source>
        <dbReference type="Pfam" id="PF20434"/>
    </source>
</evidence>
<dbReference type="Gene3D" id="3.40.50.1820">
    <property type="entry name" value="alpha/beta hydrolase"/>
    <property type="match status" value="1"/>
</dbReference>
<name>A0ABT3ZHB3_9BURK</name>
<gene>
    <name evidence="4" type="ORF">OVY01_01420</name>
</gene>
<feature type="chain" id="PRO_5047530354" evidence="2">
    <location>
        <begin position="22"/>
        <end position="318"/>
    </location>
</feature>
<keyword evidence="2" id="KW-0732">Signal</keyword>
<dbReference type="InterPro" id="IPR049492">
    <property type="entry name" value="BD-FAE-like_dom"/>
</dbReference>